<name>A0A2B7X584_9EURO</name>
<reference evidence="1 2" key="1">
    <citation type="submission" date="2017-10" db="EMBL/GenBank/DDBJ databases">
        <title>Comparative genomics in systemic dimorphic fungi from Ajellomycetaceae.</title>
        <authorList>
            <person name="Munoz J.F."/>
            <person name="Mcewen J.G."/>
            <person name="Clay O.K."/>
            <person name="Cuomo C.A."/>
        </authorList>
    </citation>
    <scope>NUCLEOTIDE SEQUENCE [LARGE SCALE GENOMIC DNA]</scope>
    <source>
        <strain evidence="1 2">UAMH130</strain>
    </source>
</reference>
<gene>
    <name evidence="1" type="ORF">GX51_03719</name>
</gene>
<sequence length="59" mass="6499">MRAASHSTLSSRNRNIWGRLDAACTHDAVAVEPEAEIQEETSNDKELDECWALVSTAPD</sequence>
<organism evidence="1 2">
    <name type="scientific">Blastomyces parvus</name>
    <dbReference type="NCBI Taxonomy" id="2060905"/>
    <lineage>
        <taxon>Eukaryota</taxon>
        <taxon>Fungi</taxon>
        <taxon>Dikarya</taxon>
        <taxon>Ascomycota</taxon>
        <taxon>Pezizomycotina</taxon>
        <taxon>Eurotiomycetes</taxon>
        <taxon>Eurotiomycetidae</taxon>
        <taxon>Onygenales</taxon>
        <taxon>Ajellomycetaceae</taxon>
        <taxon>Blastomyces</taxon>
    </lineage>
</organism>
<dbReference type="AlphaFoldDB" id="A0A2B7X584"/>
<evidence type="ECO:0000313" key="1">
    <source>
        <dbReference type="EMBL" id="PGH04049.1"/>
    </source>
</evidence>
<keyword evidence="2" id="KW-1185">Reference proteome</keyword>
<evidence type="ECO:0000313" key="2">
    <source>
        <dbReference type="Proteomes" id="UP000224080"/>
    </source>
</evidence>
<protein>
    <submittedName>
        <fullName evidence="1">Uncharacterized protein</fullName>
    </submittedName>
</protein>
<proteinExistence type="predicted"/>
<dbReference type="Proteomes" id="UP000224080">
    <property type="component" value="Unassembled WGS sequence"/>
</dbReference>
<dbReference type="EMBL" id="PDNC01000042">
    <property type="protein sequence ID" value="PGH04049.1"/>
    <property type="molecule type" value="Genomic_DNA"/>
</dbReference>
<accession>A0A2B7X584</accession>
<comment type="caution">
    <text evidence="1">The sequence shown here is derived from an EMBL/GenBank/DDBJ whole genome shotgun (WGS) entry which is preliminary data.</text>
</comment>